<organism evidence="2 3">
    <name type="scientific">Veillonella atypica KON</name>
    <dbReference type="NCBI Taxonomy" id="1128111"/>
    <lineage>
        <taxon>Bacteria</taxon>
        <taxon>Bacillati</taxon>
        <taxon>Bacillota</taxon>
        <taxon>Negativicutes</taxon>
        <taxon>Veillonellales</taxon>
        <taxon>Veillonellaceae</taxon>
        <taxon>Veillonella</taxon>
    </lineage>
</organism>
<keyword evidence="3" id="KW-1185">Reference proteome</keyword>
<dbReference type="EMBL" id="AMEX01000040">
    <property type="protein sequence ID" value="EKY18156.1"/>
    <property type="molecule type" value="Genomic_DNA"/>
</dbReference>
<name>A0ABN0IIX6_9FIRM</name>
<accession>A0ABN0IIX6</accession>
<evidence type="ECO:0000313" key="2">
    <source>
        <dbReference type="EMBL" id="EKY18156.1"/>
    </source>
</evidence>
<proteinExistence type="predicted"/>
<protein>
    <recommendedName>
        <fullName evidence="4">Nuclease</fullName>
    </recommendedName>
</protein>
<evidence type="ECO:0008006" key="4">
    <source>
        <dbReference type="Google" id="ProtNLM"/>
    </source>
</evidence>
<comment type="caution">
    <text evidence="2">The sequence shown here is derived from an EMBL/GenBank/DDBJ whole genome shotgun (WGS) entry which is preliminary data.</text>
</comment>
<dbReference type="InterPro" id="IPR029470">
    <property type="entry name" value="PDDEXK_4"/>
</dbReference>
<sequence>MRNMFDERIVENNIFSFATNELSQDAFICWCLNWINMPVRDDNASGRQFGSQFLSRLLNGAYDVSKVNRVYIFRQLLNIDVLVLVPELQAALIIEDKTSSQEHGNQINRYKCLLSKTFKSNQYNGLDIYQHLSDNKKEQQQKRDGTACWGAVNSIRWALRDEPGEFDLSKYTIHTAYLKTDWFNDDDWNTVRELEKDPKVNTYVDGPEFLSLLLSCREWNNPILMSFVDYLSSKIRATIEHSCFWEYYKDIDEHIRFYIQDTAIAQRRFLQTVFNQPNHETLFMTDLKQHVENIDDSYVYGRIDDASHTHTIQHGSSFGTPWSLMHFWPRSLDRTVDADYWGFQNTNEDNLTVKPYMFWRIDKIKEGPVLSLRYYTWWEKGAGDNGESNTCSYKTRVYNYIKEHILSLEKISAKLEAINKLYCCTADKGDICSEGNLYKQYENTLLQFKLHKILIDWNDADKRAQFISLIRELNEELTKAMEKVEWERVRKGELK</sequence>
<keyword evidence="1" id="KW-0175">Coiled coil</keyword>
<feature type="coiled-coil region" evidence="1">
    <location>
        <begin position="463"/>
        <end position="490"/>
    </location>
</feature>
<gene>
    <name evidence="2" type="ORF">HMPREF0870_01654</name>
</gene>
<evidence type="ECO:0000256" key="1">
    <source>
        <dbReference type="SAM" id="Coils"/>
    </source>
</evidence>
<dbReference type="Proteomes" id="UP000010412">
    <property type="component" value="Unassembled WGS sequence"/>
</dbReference>
<evidence type="ECO:0000313" key="3">
    <source>
        <dbReference type="Proteomes" id="UP000010412"/>
    </source>
</evidence>
<reference evidence="2 3" key="1">
    <citation type="submission" date="2012-05" db="EMBL/GenBank/DDBJ databases">
        <authorList>
            <person name="Weinstock G."/>
            <person name="Sodergren E."/>
            <person name="Lobos E.A."/>
            <person name="Fulton L."/>
            <person name="Fulton R."/>
            <person name="Courtney L."/>
            <person name="Fronick C."/>
            <person name="O'Laughlin M."/>
            <person name="Godfrey J."/>
            <person name="Wilson R.M."/>
            <person name="Miner T."/>
            <person name="Farmer C."/>
            <person name="Delehaunty K."/>
            <person name="Cordes M."/>
            <person name="Minx P."/>
            <person name="Tomlinson C."/>
            <person name="Chen J."/>
            <person name="Wollam A."/>
            <person name="Pepin K.H."/>
            <person name="Bhonagiri V."/>
            <person name="Zhang X."/>
            <person name="Suruliraj S."/>
            <person name="Warren W."/>
            <person name="Mitreva M."/>
            <person name="Mardis E.R."/>
            <person name="Wilson R.K."/>
        </authorList>
    </citation>
    <scope>NUCLEOTIDE SEQUENCE [LARGE SCALE GENOMIC DNA]</scope>
    <source>
        <strain evidence="2 3">KON</strain>
    </source>
</reference>
<dbReference type="Pfam" id="PF14281">
    <property type="entry name" value="PDDEXK_4"/>
    <property type="match status" value="1"/>
</dbReference>